<dbReference type="EMBL" id="SPQQ01000006">
    <property type="protein sequence ID" value="TGE36742.1"/>
    <property type="molecule type" value="Genomic_DNA"/>
</dbReference>
<keyword evidence="1" id="KW-1133">Transmembrane helix</keyword>
<gene>
    <name evidence="2" type="ORF">E4K67_16625</name>
</gene>
<accession>A0A4Z0R114</accession>
<dbReference type="RefSeq" id="WP_206752209.1">
    <property type="nucleotide sequence ID" value="NZ_SPQQ01000006.1"/>
</dbReference>
<feature type="transmembrane region" description="Helical" evidence="1">
    <location>
        <begin position="39"/>
        <end position="57"/>
    </location>
</feature>
<comment type="caution">
    <text evidence="2">The sequence shown here is derived from an EMBL/GenBank/DDBJ whole genome shotgun (WGS) entry which is preliminary data.</text>
</comment>
<keyword evidence="3" id="KW-1185">Reference proteome</keyword>
<protein>
    <recommendedName>
        <fullName evidence="4">Tetratricopeptide repeat protein</fullName>
    </recommendedName>
</protein>
<organism evidence="2 3">
    <name type="scientific">Desulfosporosinus fructosivorans</name>
    <dbReference type="NCBI Taxonomy" id="2018669"/>
    <lineage>
        <taxon>Bacteria</taxon>
        <taxon>Bacillati</taxon>
        <taxon>Bacillota</taxon>
        <taxon>Clostridia</taxon>
        <taxon>Eubacteriales</taxon>
        <taxon>Desulfitobacteriaceae</taxon>
        <taxon>Desulfosporosinus</taxon>
    </lineage>
</organism>
<keyword evidence="1" id="KW-0812">Transmembrane</keyword>
<evidence type="ECO:0000313" key="3">
    <source>
        <dbReference type="Proteomes" id="UP000298460"/>
    </source>
</evidence>
<name>A0A4Z0R114_9FIRM</name>
<proteinExistence type="predicted"/>
<keyword evidence="1" id="KW-0472">Membrane</keyword>
<feature type="transmembrane region" description="Helical" evidence="1">
    <location>
        <begin position="64"/>
        <end position="84"/>
    </location>
</feature>
<reference evidence="2 3" key="1">
    <citation type="submission" date="2019-03" db="EMBL/GenBank/DDBJ databases">
        <title>Draft Genome Sequence of Desulfosporosinus fructosivorans Strain 63.6F, Isolated from Marine Sediment in the Baltic Sea.</title>
        <authorList>
            <person name="Hausmann B."/>
            <person name="Vandieken V."/>
            <person name="Pjevac P."/>
            <person name="Schreck K."/>
            <person name="Herbold C.W."/>
            <person name="Loy A."/>
        </authorList>
    </citation>
    <scope>NUCLEOTIDE SEQUENCE [LARGE SCALE GENOMIC DNA]</scope>
    <source>
        <strain evidence="2 3">63.6F</strain>
    </source>
</reference>
<dbReference type="Proteomes" id="UP000298460">
    <property type="component" value="Unassembled WGS sequence"/>
</dbReference>
<evidence type="ECO:0000313" key="2">
    <source>
        <dbReference type="EMBL" id="TGE36742.1"/>
    </source>
</evidence>
<evidence type="ECO:0000256" key="1">
    <source>
        <dbReference type="SAM" id="Phobius"/>
    </source>
</evidence>
<evidence type="ECO:0008006" key="4">
    <source>
        <dbReference type="Google" id="ProtNLM"/>
    </source>
</evidence>
<feature type="transmembrane region" description="Helical" evidence="1">
    <location>
        <begin position="7"/>
        <end position="27"/>
    </location>
</feature>
<dbReference type="AlphaFoldDB" id="A0A4Z0R114"/>
<sequence>MKGGTRILAYEITVFWGSIPFIAFLTWRAKLWGLNERTTFLITVYLCADVMLLPWALRLGWISWWIWSIIVLFISLVLWPRVLIAKSKDNVLTSQINVYAENKSQEIPEQIEENVVIAFESQSAVNLEEKIFILPIEEPIDLEFTEIYSKNFEHVYAEFKSNEGISELVQLQLNIETSMEESISTETGAGVPLPVPLVEVGGARLDDQNEVNVVDSLIQVDVEKITCILSIDELIDLGFQEKHSQNFEQAASYFSQALAQDPIPDLAFSLIIDCYWLWNSMGDHDYALTQLQIYIQKHVPLFNAELRLQFDTWMVKEDLQIVLP</sequence>